<evidence type="ECO:0000259" key="2">
    <source>
        <dbReference type="Pfam" id="PF13843"/>
    </source>
</evidence>
<feature type="compositionally biased region" description="Basic residues" evidence="1">
    <location>
        <begin position="235"/>
        <end position="256"/>
    </location>
</feature>
<dbReference type="AlphaFoldDB" id="A0AAD8E0S7"/>
<proteinExistence type="predicted"/>
<comment type="caution">
    <text evidence="3">The sequence shown here is derived from an EMBL/GenBank/DDBJ whole genome shotgun (WGS) entry which is preliminary data.</text>
</comment>
<feature type="compositionally biased region" description="Basic residues" evidence="1">
    <location>
        <begin position="24"/>
        <end position="44"/>
    </location>
</feature>
<protein>
    <recommendedName>
        <fullName evidence="2">PiggyBac transposable element-derived protein domain-containing protein</fullName>
    </recommendedName>
</protein>
<organism evidence="3 4">
    <name type="scientific">Mythimna separata</name>
    <name type="common">Oriental armyworm</name>
    <name type="synonym">Pseudaletia separata</name>
    <dbReference type="NCBI Taxonomy" id="271217"/>
    <lineage>
        <taxon>Eukaryota</taxon>
        <taxon>Metazoa</taxon>
        <taxon>Ecdysozoa</taxon>
        <taxon>Arthropoda</taxon>
        <taxon>Hexapoda</taxon>
        <taxon>Insecta</taxon>
        <taxon>Pterygota</taxon>
        <taxon>Neoptera</taxon>
        <taxon>Endopterygota</taxon>
        <taxon>Lepidoptera</taxon>
        <taxon>Glossata</taxon>
        <taxon>Ditrysia</taxon>
        <taxon>Noctuoidea</taxon>
        <taxon>Noctuidae</taxon>
        <taxon>Noctuinae</taxon>
        <taxon>Hadenini</taxon>
        <taxon>Mythimna</taxon>
    </lineage>
</organism>
<feature type="region of interest" description="Disordered" evidence="1">
    <location>
        <begin position="89"/>
        <end position="113"/>
    </location>
</feature>
<dbReference type="PANTHER" id="PTHR46599:SF3">
    <property type="entry name" value="PIGGYBAC TRANSPOSABLE ELEMENT-DERIVED PROTEIN 4"/>
    <property type="match status" value="1"/>
</dbReference>
<dbReference type="Pfam" id="PF13843">
    <property type="entry name" value="DDE_Tnp_1_7"/>
    <property type="match status" value="1"/>
</dbReference>
<dbReference type="PANTHER" id="PTHR46599">
    <property type="entry name" value="PIGGYBAC TRANSPOSABLE ELEMENT-DERIVED PROTEIN 4"/>
    <property type="match status" value="1"/>
</dbReference>
<dbReference type="InterPro" id="IPR029526">
    <property type="entry name" value="PGBD"/>
</dbReference>
<gene>
    <name evidence="3" type="ORF">PYW07_000095</name>
</gene>
<sequence>MAARQNWCVGREDAPEDLDEIPTRRTRAKRNTSWRKNPRSRRRNTTSQNTWTRNFWSRVLRFEMAGRLNWCVGREDAPEDFDELLRDTDSEDEGEAEYLLEEEPEEQEAEYDEPEYLDQEFLEPGPEYVEPPPTILGLYTQEGVEVPLSSTASSPMENLTASVPHPSSSALAAVQASSPLRAAEPFELRPEHVVITLEEGDIDALGDQFHLADEHLQFEQEAEPVERLQPVRGRGCPRRRGRGCARGARGGRRGRGQGRGQGPAGEPQWQKGDRLIEVHMNDDDVPEDLRAKVMRMMDARLATRDRAIATARRQVMADGEVHEDEEWLYADDGQDEEAYVPSQNICIDESLTLWKGNLKFRQYIKTKAAKFGVKTYELCESSTGYLWSFFVYLGKATTYDPTFPSTLLKSTATVLTLIHPILSLTKELFRHFECRTLWYWALQKFRPRISIQAWELQKKALEAMWEGRGLSRVVLEEDEDEDGAATPPPSM</sequence>
<accession>A0AAD8E0S7</accession>
<name>A0AAD8E0S7_MYTSE</name>
<evidence type="ECO:0000313" key="3">
    <source>
        <dbReference type="EMBL" id="KAJ8736824.1"/>
    </source>
</evidence>
<feature type="region of interest" description="Disordered" evidence="1">
    <location>
        <begin position="1"/>
        <end position="48"/>
    </location>
</feature>
<dbReference type="EMBL" id="JARGEI010000001">
    <property type="protein sequence ID" value="KAJ8736824.1"/>
    <property type="molecule type" value="Genomic_DNA"/>
</dbReference>
<feature type="region of interest" description="Disordered" evidence="1">
    <location>
        <begin position="232"/>
        <end position="270"/>
    </location>
</feature>
<evidence type="ECO:0000256" key="1">
    <source>
        <dbReference type="SAM" id="MobiDB-lite"/>
    </source>
</evidence>
<dbReference type="Proteomes" id="UP001231518">
    <property type="component" value="Chromosome 1"/>
</dbReference>
<feature type="domain" description="PiggyBac transposable element-derived protein" evidence="2">
    <location>
        <begin position="337"/>
        <end position="422"/>
    </location>
</feature>
<evidence type="ECO:0000313" key="4">
    <source>
        <dbReference type="Proteomes" id="UP001231518"/>
    </source>
</evidence>
<reference evidence="3" key="1">
    <citation type="submission" date="2023-03" db="EMBL/GenBank/DDBJ databases">
        <title>Chromosome-level genomes of two armyworms, Mythimna separata and Mythimna loreyi, provide insights into the biosynthesis and reception of sex pheromones.</title>
        <authorList>
            <person name="Zhao H."/>
        </authorList>
    </citation>
    <scope>NUCLEOTIDE SEQUENCE</scope>
    <source>
        <strain evidence="3">BeijingLab</strain>
        <tissue evidence="3">Pupa</tissue>
    </source>
</reference>
<keyword evidence="4" id="KW-1185">Reference proteome</keyword>